<comment type="caution">
    <text evidence="1">The sequence shown here is derived from an EMBL/GenBank/DDBJ whole genome shotgun (WGS) entry which is preliminary data.</text>
</comment>
<dbReference type="EMBL" id="MTYJ01000177">
    <property type="protein sequence ID" value="OWA49914.1"/>
    <property type="molecule type" value="Genomic_DNA"/>
</dbReference>
<protein>
    <submittedName>
        <fullName evidence="1">Uncharacterized protein</fullName>
    </submittedName>
</protein>
<dbReference type="Proteomes" id="UP000192578">
    <property type="component" value="Unassembled WGS sequence"/>
</dbReference>
<organism evidence="1 2">
    <name type="scientific">Hypsibius exemplaris</name>
    <name type="common">Freshwater tardigrade</name>
    <dbReference type="NCBI Taxonomy" id="2072580"/>
    <lineage>
        <taxon>Eukaryota</taxon>
        <taxon>Metazoa</taxon>
        <taxon>Ecdysozoa</taxon>
        <taxon>Tardigrada</taxon>
        <taxon>Eutardigrada</taxon>
        <taxon>Parachela</taxon>
        <taxon>Hypsibioidea</taxon>
        <taxon>Hypsibiidae</taxon>
        <taxon>Hypsibius</taxon>
    </lineage>
</organism>
<accession>A0A9X6NI99</accession>
<gene>
    <name evidence="1" type="ORF">BV898_14449</name>
</gene>
<dbReference type="AlphaFoldDB" id="A0A9X6NI99"/>
<evidence type="ECO:0000313" key="2">
    <source>
        <dbReference type="Proteomes" id="UP000192578"/>
    </source>
</evidence>
<reference evidence="2" key="1">
    <citation type="submission" date="2017-01" db="EMBL/GenBank/DDBJ databases">
        <title>Comparative genomics of anhydrobiosis in the tardigrade Hypsibius dujardini.</title>
        <authorList>
            <person name="Yoshida Y."/>
            <person name="Koutsovoulos G."/>
            <person name="Laetsch D."/>
            <person name="Stevens L."/>
            <person name="Kumar S."/>
            <person name="Horikawa D."/>
            <person name="Ishino K."/>
            <person name="Komine S."/>
            <person name="Tomita M."/>
            <person name="Blaxter M."/>
            <person name="Arakawa K."/>
        </authorList>
    </citation>
    <scope>NUCLEOTIDE SEQUENCE [LARGE SCALE GENOMIC DNA]</scope>
    <source>
        <strain evidence="2">Z151</strain>
    </source>
</reference>
<name>A0A9X6NI99_HYPEX</name>
<keyword evidence="2" id="KW-1185">Reference proteome</keyword>
<proteinExistence type="predicted"/>
<sequence>MCKPPGRGATSVPFYFRLRKNDFCATYWPAGLDSPLFPVTKTRGSSQHGISIPTPLHSEILKRRLLSIINRTSSAQLANLLFLVTTLRRELPPATPCARVRVMGFD</sequence>
<evidence type="ECO:0000313" key="1">
    <source>
        <dbReference type="EMBL" id="OWA49914.1"/>
    </source>
</evidence>